<organism evidence="1 2">
    <name type="scientific">Chitinophaga filiformis</name>
    <name type="common">Myxococcus filiformis</name>
    <name type="synonym">Flexibacter filiformis</name>
    <dbReference type="NCBI Taxonomy" id="104663"/>
    <lineage>
        <taxon>Bacteria</taxon>
        <taxon>Pseudomonadati</taxon>
        <taxon>Bacteroidota</taxon>
        <taxon>Chitinophagia</taxon>
        <taxon>Chitinophagales</taxon>
        <taxon>Chitinophagaceae</taxon>
        <taxon>Chitinophaga</taxon>
    </lineage>
</organism>
<protein>
    <submittedName>
        <fullName evidence="1">Uncharacterized protein</fullName>
    </submittedName>
</protein>
<dbReference type="RefSeq" id="WP_089830703.1">
    <property type="nucleotide sequence ID" value="NZ_FNBN01000002.1"/>
</dbReference>
<dbReference type="AlphaFoldDB" id="A0A1G7MFR9"/>
<dbReference type="STRING" id="104663.SAMN04488121_102388"/>
<dbReference type="EMBL" id="FNBN01000002">
    <property type="protein sequence ID" value="SDF59969.1"/>
    <property type="molecule type" value="Genomic_DNA"/>
</dbReference>
<sequence>MSIQIIKPQVLKHVASQLVLASFKKGHCCSDLSEDQISYYVNSWAFLNYQSFMFYWKEPETLALVASPESINAVFIPVNVPPLQFLRWLHGIRNNISISTIKAAKFDLSADHENAYLFLNKVITQLQAAIFFGLPEYSNAPENDVPPLESAL</sequence>
<evidence type="ECO:0000313" key="2">
    <source>
        <dbReference type="Proteomes" id="UP000199045"/>
    </source>
</evidence>
<reference evidence="2" key="1">
    <citation type="submission" date="2016-10" db="EMBL/GenBank/DDBJ databases">
        <authorList>
            <person name="Varghese N."/>
            <person name="Submissions S."/>
        </authorList>
    </citation>
    <scope>NUCLEOTIDE SEQUENCE [LARGE SCALE GENOMIC DNA]</scope>
    <source>
        <strain evidence="2">DSM 527</strain>
    </source>
</reference>
<proteinExistence type="predicted"/>
<dbReference type="Proteomes" id="UP000199045">
    <property type="component" value="Unassembled WGS sequence"/>
</dbReference>
<name>A0A1G7MFR9_CHIFI</name>
<evidence type="ECO:0000313" key="1">
    <source>
        <dbReference type="EMBL" id="SDF59969.1"/>
    </source>
</evidence>
<gene>
    <name evidence="1" type="ORF">SAMN04488121_102388</name>
</gene>
<accession>A0A1G7MFR9</accession>